<dbReference type="InterPro" id="IPR003663">
    <property type="entry name" value="Sugar/inositol_transpt"/>
</dbReference>
<evidence type="ECO:0000313" key="11">
    <source>
        <dbReference type="Proteomes" id="UP000091956"/>
    </source>
</evidence>
<dbReference type="GO" id="GO:0016020">
    <property type="term" value="C:membrane"/>
    <property type="evidence" value="ECO:0007669"/>
    <property type="project" value="UniProtKB-SubCell"/>
</dbReference>
<evidence type="ECO:0000256" key="3">
    <source>
        <dbReference type="ARBA" id="ARBA00022448"/>
    </source>
</evidence>
<dbReference type="EMBL" id="KV460272">
    <property type="protein sequence ID" value="OBT92193.1"/>
    <property type="molecule type" value="Genomic_DNA"/>
</dbReference>
<reference evidence="10 11" key="1">
    <citation type="submission" date="2016-03" db="EMBL/GenBank/DDBJ databases">
        <title>Comparative genomics of Pseudogymnoascus destructans, the fungus causing white-nose syndrome of bats.</title>
        <authorList>
            <person name="Palmer J.M."/>
            <person name="Drees K.P."/>
            <person name="Foster J.T."/>
            <person name="Lindner D.L."/>
        </authorList>
    </citation>
    <scope>NUCLEOTIDE SEQUENCE [LARGE SCALE GENOMIC DNA]</scope>
    <source>
        <strain evidence="10 11">UAMH 10579</strain>
    </source>
</reference>
<evidence type="ECO:0000256" key="4">
    <source>
        <dbReference type="ARBA" id="ARBA00022692"/>
    </source>
</evidence>
<feature type="transmembrane region" description="Helical" evidence="8">
    <location>
        <begin position="79"/>
        <end position="97"/>
    </location>
</feature>
<dbReference type="PANTHER" id="PTHR48022:SF9">
    <property type="entry name" value="MAJOR FACILITATOR SUPERFAMILY (MFS) PROFILE DOMAIN-CONTAINING PROTEIN"/>
    <property type="match status" value="1"/>
</dbReference>
<dbReference type="RefSeq" id="XP_018125926.1">
    <property type="nucleotide sequence ID" value="XM_018279454.2"/>
</dbReference>
<dbReference type="PROSITE" id="PS00217">
    <property type="entry name" value="SUGAR_TRANSPORT_2"/>
    <property type="match status" value="1"/>
</dbReference>
<dbReference type="PROSITE" id="PS00216">
    <property type="entry name" value="SUGAR_TRANSPORT_1"/>
    <property type="match status" value="1"/>
</dbReference>
<feature type="transmembrane region" description="Helical" evidence="8">
    <location>
        <begin position="291"/>
        <end position="314"/>
    </location>
</feature>
<reference evidence="11" key="2">
    <citation type="journal article" date="2018" name="Nat. Commun.">
        <title>Extreme sensitivity to ultraviolet light in the fungal pathogen causing white-nose syndrome of bats.</title>
        <authorList>
            <person name="Palmer J.M."/>
            <person name="Drees K.P."/>
            <person name="Foster J.T."/>
            <person name="Lindner D.L."/>
        </authorList>
    </citation>
    <scope>NUCLEOTIDE SEQUENCE [LARGE SCALE GENOMIC DNA]</scope>
    <source>
        <strain evidence="11">UAMH 10579</strain>
    </source>
</reference>
<proteinExistence type="inferred from homology"/>
<feature type="transmembrane region" description="Helical" evidence="8">
    <location>
        <begin position="103"/>
        <end position="124"/>
    </location>
</feature>
<evidence type="ECO:0000256" key="6">
    <source>
        <dbReference type="ARBA" id="ARBA00023136"/>
    </source>
</evidence>
<comment type="subcellular location">
    <subcellularLocation>
        <location evidence="1">Membrane</location>
        <topology evidence="1">Multi-pass membrane protein</topology>
    </subcellularLocation>
</comment>
<feature type="transmembrane region" description="Helical" evidence="8">
    <location>
        <begin position="424"/>
        <end position="445"/>
    </location>
</feature>
<dbReference type="NCBIfam" id="TIGR00879">
    <property type="entry name" value="SP"/>
    <property type="match status" value="1"/>
</dbReference>
<feature type="transmembrane region" description="Helical" evidence="8">
    <location>
        <begin position="136"/>
        <end position="155"/>
    </location>
</feature>
<organism evidence="10 11">
    <name type="scientific">Pseudogymnoascus verrucosus</name>
    <dbReference type="NCBI Taxonomy" id="342668"/>
    <lineage>
        <taxon>Eukaryota</taxon>
        <taxon>Fungi</taxon>
        <taxon>Dikarya</taxon>
        <taxon>Ascomycota</taxon>
        <taxon>Pezizomycotina</taxon>
        <taxon>Leotiomycetes</taxon>
        <taxon>Thelebolales</taxon>
        <taxon>Thelebolaceae</taxon>
        <taxon>Pseudogymnoascus</taxon>
    </lineage>
</organism>
<dbReference type="PANTHER" id="PTHR48022">
    <property type="entry name" value="PLASTIDIC GLUCOSE TRANSPORTER 4"/>
    <property type="match status" value="1"/>
</dbReference>
<dbReference type="GeneID" id="28843433"/>
<dbReference type="InterPro" id="IPR036259">
    <property type="entry name" value="MFS_trans_sf"/>
</dbReference>
<name>A0A1B8G8N1_9PEZI</name>
<dbReference type="PRINTS" id="PR00171">
    <property type="entry name" value="SUGRTRNSPORT"/>
</dbReference>
<dbReference type="GO" id="GO:0005351">
    <property type="term" value="F:carbohydrate:proton symporter activity"/>
    <property type="evidence" value="ECO:0007669"/>
    <property type="project" value="TreeGrafter"/>
</dbReference>
<dbReference type="AlphaFoldDB" id="A0A1B8G8N1"/>
<dbReference type="InterPro" id="IPR005828">
    <property type="entry name" value="MFS_sugar_transport-like"/>
</dbReference>
<feature type="domain" description="Major facilitator superfamily (MFS) profile" evidence="9">
    <location>
        <begin position="9"/>
        <end position="448"/>
    </location>
</feature>
<keyword evidence="6 8" id="KW-0472">Membrane</keyword>
<evidence type="ECO:0000259" key="9">
    <source>
        <dbReference type="PROSITE" id="PS50850"/>
    </source>
</evidence>
<dbReference type="InterPro" id="IPR005829">
    <property type="entry name" value="Sugar_transporter_CS"/>
</dbReference>
<dbReference type="InterPro" id="IPR050360">
    <property type="entry name" value="MFS_Sugar_Transporters"/>
</dbReference>
<gene>
    <name evidence="10" type="ORF">VE01_10047</name>
</gene>
<keyword evidence="3 7" id="KW-0813">Transport</keyword>
<dbReference type="OrthoDB" id="6612291at2759"/>
<dbReference type="InterPro" id="IPR020846">
    <property type="entry name" value="MFS_dom"/>
</dbReference>
<dbReference type="FunFam" id="1.20.1250.20:FF:000090">
    <property type="entry name" value="MFS sugar transporter, putative"/>
    <property type="match status" value="1"/>
</dbReference>
<comment type="similarity">
    <text evidence="2 7">Belongs to the major facilitator superfamily. Sugar transporter (TC 2.A.1.1) family.</text>
</comment>
<sequence length="502" mass="54557">MGKAVTIGSGIFLSIGGFLFGYDSGVITSTIGQETFIEYFGNPNASETGGIVSSFTGGAIIGALSVSWLADSLGRKKSVFIGGVISSFGCALQAGAATIGMLIAGRFIAGIAVGLLSAIVPMYCSEIAEASYRGALSGLLQFMLSWGFFAAQWIGYGCNYSSTAFQWRFPLAFQVVPGLALAGGIWFLQESPRWLMEKDRHDEAREALRLLHGNGHNEEYLELEYREIHDTIVAEKQVSVRSWAGMVSKPAWRRRLALGMGIQAFGQLSGINVVNYYGVPIYKLLGIDTRTSLMIIGISGSLSIVYCALGLYFLERVGRIKPMIFSAIGCALTLLVNAILSQYYVTSANTESANGNALRAMVAMNLVFSFFFTFTGIITWVYPAEIFPVEIRARGNSLSTLMNWCLGLLIGQISPLALDAVGFRYFYAFFVFNLCAAICYIFLFPETKGKTLEQMDTIFGDQLVPHALEGPEAADAALKIFQEKHAATAEQEEHADETEPKA</sequence>
<evidence type="ECO:0000256" key="2">
    <source>
        <dbReference type="ARBA" id="ARBA00010992"/>
    </source>
</evidence>
<feature type="transmembrane region" description="Helical" evidence="8">
    <location>
        <begin position="357"/>
        <end position="381"/>
    </location>
</feature>
<feature type="transmembrane region" description="Helical" evidence="8">
    <location>
        <begin position="401"/>
        <end position="418"/>
    </location>
</feature>
<feature type="transmembrane region" description="Helical" evidence="8">
    <location>
        <begin position="256"/>
        <end position="279"/>
    </location>
</feature>
<keyword evidence="5 8" id="KW-1133">Transmembrane helix</keyword>
<evidence type="ECO:0000256" key="1">
    <source>
        <dbReference type="ARBA" id="ARBA00004141"/>
    </source>
</evidence>
<dbReference type="Gene3D" id="1.20.1250.20">
    <property type="entry name" value="MFS general substrate transporter like domains"/>
    <property type="match status" value="1"/>
</dbReference>
<dbReference type="Proteomes" id="UP000091956">
    <property type="component" value="Unassembled WGS sequence"/>
</dbReference>
<accession>A0A1B8G8N1</accession>
<dbReference type="PROSITE" id="PS50850">
    <property type="entry name" value="MFS"/>
    <property type="match status" value="1"/>
</dbReference>
<evidence type="ECO:0000256" key="7">
    <source>
        <dbReference type="RuleBase" id="RU003346"/>
    </source>
</evidence>
<evidence type="ECO:0000256" key="5">
    <source>
        <dbReference type="ARBA" id="ARBA00022989"/>
    </source>
</evidence>
<feature type="transmembrane region" description="Helical" evidence="8">
    <location>
        <begin position="167"/>
        <end position="188"/>
    </location>
</feature>
<feature type="transmembrane region" description="Helical" evidence="8">
    <location>
        <begin position="51"/>
        <end position="70"/>
    </location>
</feature>
<keyword evidence="4 8" id="KW-0812">Transmembrane</keyword>
<evidence type="ECO:0000313" key="10">
    <source>
        <dbReference type="EMBL" id="OBT92193.1"/>
    </source>
</evidence>
<protein>
    <recommendedName>
        <fullName evidence="9">Major facilitator superfamily (MFS) profile domain-containing protein</fullName>
    </recommendedName>
</protein>
<feature type="transmembrane region" description="Helical" evidence="8">
    <location>
        <begin position="12"/>
        <end position="31"/>
    </location>
</feature>
<evidence type="ECO:0000256" key="8">
    <source>
        <dbReference type="SAM" id="Phobius"/>
    </source>
</evidence>
<dbReference type="Pfam" id="PF00083">
    <property type="entry name" value="Sugar_tr"/>
    <property type="match status" value="1"/>
</dbReference>
<keyword evidence="11" id="KW-1185">Reference proteome</keyword>
<feature type="transmembrane region" description="Helical" evidence="8">
    <location>
        <begin position="323"/>
        <end position="345"/>
    </location>
</feature>
<dbReference type="SUPFAM" id="SSF103473">
    <property type="entry name" value="MFS general substrate transporter"/>
    <property type="match status" value="1"/>
</dbReference>